<dbReference type="CDD" id="cd00051">
    <property type="entry name" value="EFh"/>
    <property type="match status" value="1"/>
</dbReference>
<comment type="caution">
    <text evidence="3">The sequence shown here is derived from an EMBL/GenBank/DDBJ whole genome shotgun (WGS) entry which is preliminary data.</text>
</comment>
<keyword evidence="1" id="KW-0732">Signal</keyword>
<accession>A0A3S0QUN1</accession>
<feature type="domain" description="EF-hand" evidence="2">
    <location>
        <begin position="24"/>
        <end position="59"/>
    </location>
</feature>
<protein>
    <submittedName>
        <fullName evidence="3">EF-hand domain-containing protein</fullName>
    </submittedName>
</protein>
<dbReference type="PROSITE" id="PS50222">
    <property type="entry name" value="EF_HAND_2"/>
    <property type="match status" value="2"/>
</dbReference>
<dbReference type="Pfam" id="PF13499">
    <property type="entry name" value="EF-hand_7"/>
    <property type="match status" value="1"/>
</dbReference>
<evidence type="ECO:0000313" key="3">
    <source>
        <dbReference type="EMBL" id="RTQ92125.1"/>
    </source>
</evidence>
<proteinExistence type="predicted"/>
<evidence type="ECO:0000259" key="2">
    <source>
        <dbReference type="PROSITE" id="PS50222"/>
    </source>
</evidence>
<dbReference type="Proteomes" id="UP000271705">
    <property type="component" value="Unassembled WGS sequence"/>
</dbReference>
<dbReference type="SUPFAM" id="SSF47473">
    <property type="entry name" value="EF-hand"/>
    <property type="match status" value="1"/>
</dbReference>
<evidence type="ECO:0000256" key="1">
    <source>
        <dbReference type="SAM" id="SignalP"/>
    </source>
</evidence>
<dbReference type="GO" id="GO:0005509">
    <property type="term" value="F:calcium ion binding"/>
    <property type="evidence" value="ECO:0007669"/>
    <property type="project" value="InterPro"/>
</dbReference>
<feature type="chain" id="PRO_5018615205" evidence="1">
    <location>
        <begin position="20"/>
        <end position="125"/>
    </location>
</feature>
<sequence length="125" mass="13480">MTRITLLIALCAAPLLAQASPADPKQAYIDATFTAMDANNDGRVDKAEYAKFQQGRFNKQADSIDAAFTAMDKNKDGRISKEEAIVVPEIAKYFAGLDTDGDGYLSLKEMQQAMVAAQTADAPTK</sequence>
<dbReference type="SMART" id="SM00054">
    <property type="entry name" value="EFh"/>
    <property type="match status" value="3"/>
</dbReference>
<dbReference type="InterPro" id="IPR018247">
    <property type="entry name" value="EF_Hand_1_Ca_BS"/>
</dbReference>
<gene>
    <name evidence="3" type="ORF">EKL94_00730</name>
</gene>
<dbReference type="InterPro" id="IPR002048">
    <property type="entry name" value="EF_hand_dom"/>
</dbReference>
<dbReference type="RefSeq" id="WP_126927584.1">
    <property type="nucleotide sequence ID" value="NZ_RXLZ01000002.1"/>
</dbReference>
<dbReference type="AlphaFoldDB" id="A0A3S0QUN1"/>
<evidence type="ECO:0000313" key="4">
    <source>
        <dbReference type="Proteomes" id="UP000271705"/>
    </source>
</evidence>
<dbReference type="EMBL" id="RXLZ01000002">
    <property type="protein sequence ID" value="RTQ92125.1"/>
    <property type="molecule type" value="Genomic_DNA"/>
</dbReference>
<dbReference type="Gene3D" id="1.10.238.10">
    <property type="entry name" value="EF-hand"/>
    <property type="match status" value="2"/>
</dbReference>
<dbReference type="PROSITE" id="PS00018">
    <property type="entry name" value="EF_HAND_1"/>
    <property type="match status" value="1"/>
</dbReference>
<feature type="domain" description="EF-hand" evidence="2">
    <location>
        <begin position="85"/>
        <end position="120"/>
    </location>
</feature>
<feature type="signal peptide" evidence="1">
    <location>
        <begin position="1"/>
        <end position="19"/>
    </location>
</feature>
<organism evidence="3 4">
    <name type="scientific">Stenotrophomonas maltophilia</name>
    <name type="common">Pseudomonas maltophilia</name>
    <name type="synonym">Xanthomonas maltophilia</name>
    <dbReference type="NCBI Taxonomy" id="40324"/>
    <lineage>
        <taxon>Bacteria</taxon>
        <taxon>Pseudomonadati</taxon>
        <taxon>Pseudomonadota</taxon>
        <taxon>Gammaproteobacteria</taxon>
        <taxon>Lysobacterales</taxon>
        <taxon>Lysobacteraceae</taxon>
        <taxon>Stenotrophomonas</taxon>
        <taxon>Stenotrophomonas maltophilia group</taxon>
    </lineage>
</organism>
<dbReference type="InterPro" id="IPR011992">
    <property type="entry name" value="EF-hand-dom_pair"/>
</dbReference>
<name>A0A3S0QUN1_STEMA</name>
<dbReference type="Pfam" id="PF13405">
    <property type="entry name" value="EF-hand_6"/>
    <property type="match status" value="1"/>
</dbReference>
<reference evidence="3 4" key="1">
    <citation type="submission" date="2018-12" db="EMBL/GenBank/DDBJ databases">
        <authorList>
            <person name="Kartti S."/>
            <person name="Manni A."/>
            <person name="Chemao El Fihri M.W."/>
            <person name="Laamarti M."/>
            <person name="Temsamani L."/>
            <person name="El Jamali J.E."/>
            <person name="Ouadghiri M."/>
            <person name="Ibrahimi A."/>
            <person name="Filati-Maltouf A."/>
        </authorList>
    </citation>
    <scope>NUCLEOTIDE SEQUENCE [LARGE SCALE GENOMIC DNA]</scope>
    <source>
        <strain evidence="3 4">MDMC339</strain>
    </source>
</reference>